<dbReference type="PANTHER" id="PTHR43133">
    <property type="entry name" value="RNA POLYMERASE ECF-TYPE SIGMA FACTO"/>
    <property type="match status" value="1"/>
</dbReference>
<evidence type="ECO:0000256" key="3">
    <source>
        <dbReference type="ARBA" id="ARBA00023082"/>
    </source>
</evidence>
<dbReference type="Gene3D" id="1.10.1740.10">
    <property type="match status" value="1"/>
</dbReference>
<evidence type="ECO:0000256" key="5">
    <source>
        <dbReference type="ARBA" id="ARBA00023163"/>
    </source>
</evidence>
<dbReference type="InterPro" id="IPR014284">
    <property type="entry name" value="RNA_pol_sigma-70_dom"/>
</dbReference>
<proteinExistence type="inferred from homology"/>
<evidence type="ECO:0000313" key="8">
    <source>
        <dbReference type="Proteomes" id="UP000603708"/>
    </source>
</evidence>
<keyword evidence="2" id="KW-0805">Transcription regulation</keyword>
<accession>A0A919G3R3</accession>
<dbReference type="InterPro" id="IPR013325">
    <property type="entry name" value="RNA_pol_sigma_r2"/>
</dbReference>
<evidence type="ECO:0000256" key="1">
    <source>
        <dbReference type="ARBA" id="ARBA00010641"/>
    </source>
</evidence>
<sequence>MASVRRDENGRAAAEDPHQSSPPPLDPVSEEWVTALTSQGAEYEQACARLYGDLLRIAFKELARRHDRHGLSGQELEDVGQQAAADALLAITRKIGQFRGESRFTTWAYKFVIFEVSTQLGRHFRRTRGVPMDTEDWERLPDVLGAGPAEESQARELASAVRSGIDEVLTDHQRKIFVAVVLAGVPLEAVVAELGTNRNAVYKTMFDARRKLRLRLEADGYLDATTRRRS</sequence>
<dbReference type="PANTHER" id="PTHR43133:SF8">
    <property type="entry name" value="RNA POLYMERASE SIGMA FACTOR HI_1459-RELATED"/>
    <property type="match status" value="1"/>
</dbReference>
<feature type="region of interest" description="Disordered" evidence="6">
    <location>
        <begin position="1"/>
        <end position="28"/>
    </location>
</feature>
<evidence type="ECO:0000313" key="7">
    <source>
        <dbReference type="EMBL" id="GHH77104.1"/>
    </source>
</evidence>
<dbReference type="InterPro" id="IPR039425">
    <property type="entry name" value="RNA_pol_sigma-70-like"/>
</dbReference>
<comment type="caution">
    <text evidence="7">The sequence shown here is derived from an EMBL/GenBank/DDBJ whole genome shotgun (WGS) entry which is preliminary data.</text>
</comment>
<protein>
    <submittedName>
        <fullName evidence="7">DNA-directed RNA polymerase sigma-70 factor</fullName>
    </submittedName>
</protein>
<dbReference type="SUPFAM" id="SSF88946">
    <property type="entry name" value="Sigma2 domain of RNA polymerase sigma factors"/>
    <property type="match status" value="1"/>
</dbReference>
<dbReference type="GO" id="GO:0016987">
    <property type="term" value="F:sigma factor activity"/>
    <property type="evidence" value="ECO:0007669"/>
    <property type="project" value="UniProtKB-KW"/>
</dbReference>
<dbReference type="GO" id="GO:0006352">
    <property type="term" value="P:DNA-templated transcription initiation"/>
    <property type="evidence" value="ECO:0007669"/>
    <property type="project" value="InterPro"/>
</dbReference>
<reference evidence="7" key="2">
    <citation type="submission" date="2020-09" db="EMBL/GenBank/DDBJ databases">
        <authorList>
            <person name="Sun Q."/>
            <person name="Ohkuma M."/>
        </authorList>
    </citation>
    <scope>NUCLEOTIDE SEQUENCE</scope>
    <source>
        <strain evidence="7">JCM 5069</strain>
    </source>
</reference>
<keyword evidence="8" id="KW-1185">Reference proteome</keyword>
<dbReference type="GO" id="GO:0000428">
    <property type="term" value="C:DNA-directed RNA polymerase complex"/>
    <property type="evidence" value="ECO:0007669"/>
    <property type="project" value="UniProtKB-KW"/>
</dbReference>
<reference evidence="7" key="1">
    <citation type="journal article" date="2014" name="Int. J. Syst. Evol. Microbiol.">
        <title>Complete genome sequence of Corynebacterium casei LMG S-19264T (=DSM 44701T), isolated from a smear-ripened cheese.</title>
        <authorList>
            <consortium name="US DOE Joint Genome Institute (JGI-PGF)"/>
            <person name="Walter F."/>
            <person name="Albersmeier A."/>
            <person name="Kalinowski J."/>
            <person name="Ruckert C."/>
        </authorList>
    </citation>
    <scope>NUCLEOTIDE SEQUENCE</scope>
    <source>
        <strain evidence="7">JCM 5069</strain>
    </source>
</reference>
<dbReference type="InterPro" id="IPR036388">
    <property type="entry name" value="WH-like_DNA-bd_sf"/>
</dbReference>
<dbReference type="Proteomes" id="UP000603708">
    <property type="component" value="Unassembled WGS sequence"/>
</dbReference>
<dbReference type="AlphaFoldDB" id="A0A919G3R3"/>
<dbReference type="Gene3D" id="1.10.10.10">
    <property type="entry name" value="Winged helix-like DNA-binding domain superfamily/Winged helix DNA-binding domain"/>
    <property type="match status" value="1"/>
</dbReference>
<evidence type="ECO:0000256" key="6">
    <source>
        <dbReference type="SAM" id="MobiDB-lite"/>
    </source>
</evidence>
<dbReference type="EMBL" id="BNCD01000006">
    <property type="protein sequence ID" value="GHH77104.1"/>
    <property type="molecule type" value="Genomic_DNA"/>
</dbReference>
<dbReference type="SUPFAM" id="SSF88659">
    <property type="entry name" value="Sigma3 and sigma4 domains of RNA polymerase sigma factors"/>
    <property type="match status" value="1"/>
</dbReference>
<keyword evidence="4" id="KW-0238">DNA-binding</keyword>
<dbReference type="NCBIfam" id="TIGR02937">
    <property type="entry name" value="sigma70-ECF"/>
    <property type="match status" value="1"/>
</dbReference>
<keyword evidence="5" id="KW-0804">Transcription</keyword>
<evidence type="ECO:0000256" key="4">
    <source>
        <dbReference type="ARBA" id="ARBA00023125"/>
    </source>
</evidence>
<evidence type="ECO:0000256" key="2">
    <source>
        <dbReference type="ARBA" id="ARBA00023015"/>
    </source>
</evidence>
<dbReference type="RefSeq" id="WP_189931057.1">
    <property type="nucleotide sequence ID" value="NZ_BNCD01000006.1"/>
</dbReference>
<feature type="compositionally biased region" description="Basic and acidic residues" evidence="6">
    <location>
        <begin position="1"/>
        <end position="18"/>
    </location>
</feature>
<gene>
    <name evidence="7" type="ORF">GCM10018793_24330</name>
</gene>
<comment type="similarity">
    <text evidence="1">Belongs to the sigma-70 factor family. ECF subfamily.</text>
</comment>
<name>A0A919G3R3_9ACTN</name>
<dbReference type="InterPro" id="IPR013324">
    <property type="entry name" value="RNA_pol_sigma_r3/r4-like"/>
</dbReference>
<dbReference type="GO" id="GO:0003677">
    <property type="term" value="F:DNA binding"/>
    <property type="evidence" value="ECO:0007669"/>
    <property type="project" value="UniProtKB-KW"/>
</dbReference>
<keyword evidence="7" id="KW-0240">DNA-directed RNA polymerase</keyword>
<organism evidence="7 8">
    <name type="scientific">Streptomyces sulfonofaciens</name>
    <dbReference type="NCBI Taxonomy" id="68272"/>
    <lineage>
        <taxon>Bacteria</taxon>
        <taxon>Bacillati</taxon>
        <taxon>Actinomycetota</taxon>
        <taxon>Actinomycetes</taxon>
        <taxon>Kitasatosporales</taxon>
        <taxon>Streptomycetaceae</taxon>
        <taxon>Streptomyces</taxon>
    </lineage>
</organism>
<keyword evidence="3" id="KW-0731">Sigma factor</keyword>